<dbReference type="Proteomes" id="UP000475862">
    <property type="component" value="Unassembled WGS sequence"/>
</dbReference>
<dbReference type="EMBL" id="VYZN01000041">
    <property type="protein sequence ID" value="KAE9531450.1"/>
    <property type="molecule type" value="Genomic_DNA"/>
</dbReference>
<evidence type="ECO:0000313" key="1">
    <source>
        <dbReference type="EMBL" id="KAE9531450.1"/>
    </source>
</evidence>
<sequence>MLLCEISDKHYLSSSTAGGSCCSRNTSRLANFGLNFSLSLLILVNVCARSPIPSHSLLFATNLQHNWNSLSLNWRWLSVTRFRWRDIITDCFDFNLFRTGFFILCDRKKIKVKNVHIVIRNVSINTSGLIAIFSGFLNFAPTDSFLNISNDCLSPPPKIKPQKTISDSIIVYFGHELRLSKIILVHDFDHRLTNYHD</sequence>
<name>A0A6G0TFH7_APHGL</name>
<reference evidence="1 2" key="1">
    <citation type="submission" date="2019-08" db="EMBL/GenBank/DDBJ databases">
        <title>The genome of the soybean aphid Biotype 1, its phylome, world population structure and adaptation to the North American continent.</title>
        <authorList>
            <person name="Giordano R."/>
            <person name="Donthu R.K."/>
            <person name="Hernandez A.G."/>
            <person name="Wright C.L."/>
            <person name="Zimin A.V."/>
        </authorList>
    </citation>
    <scope>NUCLEOTIDE SEQUENCE [LARGE SCALE GENOMIC DNA]</scope>
    <source>
        <tissue evidence="1">Whole aphids</tissue>
    </source>
</reference>
<dbReference type="AlphaFoldDB" id="A0A6G0TFH7"/>
<evidence type="ECO:0000313" key="2">
    <source>
        <dbReference type="Proteomes" id="UP000475862"/>
    </source>
</evidence>
<comment type="caution">
    <text evidence="1">The sequence shown here is derived from an EMBL/GenBank/DDBJ whole genome shotgun (WGS) entry which is preliminary data.</text>
</comment>
<organism evidence="1 2">
    <name type="scientific">Aphis glycines</name>
    <name type="common">Soybean aphid</name>
    <dbReference type="NCBI Taxonomy" id="307491"/>
    <lineage>
        <taxon>Eukaryota</taxon>
        <taxon>Metazoa</taxon>
        <taxon>Ecdysozoa</taxon>
        <taxon>Arthropoda</taxon>
        <taxon>Hexapoda</taxon>
        <taxon>Insecta</taxon>
        <taxon>Pterygota</taxon>
        <taxon>Neoptera</taxon>
        <taxon>Paraneoptera</taxon>
        <taxon>Hemiptera</taxon>
        <taxon>Sternorrhyncha</taxon>
        <taxon>Aphidomorpha</taxon>
        <taxon>Aphidoidea</taxon>
        <taxon>Aphididae</taxon>
        <taxon>Aphidini</taxon>
        <taxon>Aphis</taxon>
        <taxon>Aphis</taxon>
    </lineage>
</organism>
<protein>
    <submittedName>
        <fullName evidence="1">Uncharacterized protein</fullName>
    </submittedName>
</protein>
<proteinExistence type="predicted"/>
<gene>
    <name evidence="1" type="ORF">AGLY_010656</name>
</gene>
<keyword evidence="2" id="KW-1185">Reference proteome</keyword>
<accession>A0A6G0TFH7</accession>